<reference evidence="2" key="1">
    <citation type="journal article" date="2021" name="Nat. Commun.">
        <title>Genomic analyses provide insights into spinach domestication and the genetic basis of agronomic traits.</title>
        <authorList>
            <person name="Cai X."/>
            <person name="Sun X."/>
            <person name="Xu C."/>
            <person name="Sun H."/>
            <person name="Wang X."/>
            <person name="Ge C."/>
            <person name="Zhang Z."/>
            <person name="Wang Q."/>
            <person name="Fei Z."/>
            <person name="Jiao C."/>
            <person name="Wang Q."/>
        </authorList>
    </citation>
    <scope>NUCLEOTIDE SEQUENCE [LARGE SCALE GENOMIC DNA]</scope>
    <source>
        <strain evidence="2">cv. Varoflay</strain>
    </source>
</reference>
<proteinExistence type="predicted"/>
<evidence type="ECO:0000313" key="3">
    <source>
        <dbReference type="RefSeq" id="XP_021840132.1"/>
    </source>
</evidence>
<evidence type="ECO:0000256" key="1">
    <source>
        <dbReference type="SAM" id="MobiDB-lite"/>
    </source>
</evidence>
<sequence length="206" mass="22882">MASSTVQPTVPLSTATPLTTTTNQNQIPEVPNLPPQPYSSSISNNNNPKKRPLDHVYLLQSSPYFKIRSFLKDLRPLFIQVLRTPEFQNCEAARKIQEKTKLMMELCGQKTAENNVPLVKCNSVAGNPDLTTSEKQGGYGQKPADQASQEKRFPIGNNLEKPTHGSHRIPGTYIVGGSAFGWNFVTFHGTKPEYYGRTKDSFRAGK</sequence>
<feature type="region of interest" description="Disordered" evidence="1">
    <location>
        <begin position="1"/>
        <end position="49"/>
    </location>
</feature>
<dbReference type="OrthoDB" id="672903at2759"/>
<feature type="region of interest" description="Disordered" evidence="1">
    <location>
        <begin position="127"/>
        <end position="149"/>
    </location>
</feature>
<dbReference type="AlphaFoldDB" id="A0A9R0HZS9"/>
<evidence type="ECO:0000313" key="2">
    <source>
        <dbReference type="Proteomes" id="UP000813463"/>
    </source>
</evidence>
<dbReference type="Proteomes" id="UP000813463">
    <property type="component" value="Chromosome 2"/>
</dbReference>
<accession>A0A9R0HZS9</accession>
<feature type="compositionally biased region" description="Low complexity" evidence="1">
    <location>
        <begin position="8"/>
        <end position="22"/>
    </location>
</feature>
<dbReference type="GeneID" id="110780002"/>
<protein>
    <submittedName>
        <fullName evidence="3">Uncharacterized protein</fullName>
    </submittedName>
</protein>
<reference evidence="3" key="2">
    <citation type="submission" date="2025-08" db="UniProtKB">
        <authorList>
            <consortium name="RefSeq"/>
        </authorList>
    </citation>
    <scope>IDENTIFICATION</scope>
    <source>
        <tissue evidence="3">Leaf</tissue>
    </source>
</reference>
<name>A0A9R0HZS9_SPIOL</name>
<dbReference type="KEGG" id="soe:110780002"/>
<gene>
    <name evidence="3" type="primary">LOC110780002</name>
</gene>
<dbReference type="PANTHER" id="PTHR35459:SF2">
    <property type="entry name" value="T1N6.14 PROTEIN"/>
    <property type="match status" value="1"/>
</dbReference>
<dbReference type="PANTHER" id="PTHR35459">
    <property type="entry name" value="T1N6.14 PROTEIN"/>
    <property type="match status" value="1"/>
</dbReference>
<organism evidence="2 3">
    <name type="scientific">Spinacia oleracea</name>
    <name type="common">Spinach</name>
    <dbReference type="NCBI Taxonomy" id="3562"/>
    <lineage>
        <taxon>Eukaryota</taxon>
        <taxon>Viridiplantae</taxon>
        <taxon>Streptophyta</taxon>
        <taxon>Embryophyta</taxon>
        <taxon>Tracheophyta</taxon>
        <taxon>Spermatophyta</taxon>
        <taxon>Magnoliopsida</taxon>
        <taxon>eudicotyledons</taxon>
        <taxon>Gunneridae</taxon>
        <taxon>Pentapetalae</taxon>
        <taxon>Caryophyllales</taxon>
        <taxon>Chenopodiaceae</taxon>
        <taxon>Chenopodioideae</taxon>
        <taxon>Anserineae</taxon>
        <taxon>Spinacia</taxon>
    </lineage>
</organism>
<feature type="compositionally biased region" description="Low complexity" evidence="1">
    <location>
        <begin position="38"/>
        <end position="47"/>
    </location>
</feature>
<dbReference type="RefSeq" id="XP_021840132.1">
    <property type="nucleotide sequence ID" value="XM_021984440.2"/>
</dbReference>
<keyword evidence="2" id="KW-1185">Reference proteome</keyword>